<dbReference type="AlphaFoldDB" id="A0A9D5C0M4"/>
<dbReference type="InterPro" id="IPR058353">
    <property type="entry name" value="DUF8040"/>
</dbReference>
<dbReference type="GO" id="GO:0046872">
    <property type="term" value="F:metal ion binding"/>
    <property type="evidence" value="ECO:0007669"/>
    <property type="project" value="UniProtKB-KW"/>
</dbReference>
<reference evidence="11" key="1">
    <citation type="submission" date="2021-03" db="EMBL/GenBank/DDBJ databases">
        <authorList>
            <person name="Li Z."/>
            <person name="Yang C."/>
        </authorList>
    </citation>
    <scope>NUCLEOTIDE SEQUENCE</scope>
    <source>
        <strain evidence="11">Dzin_1.0</strain>
        <tissue evidence="11">Leaf</tissue>
    </source>
</reference>
<evidence type="ECO:0000256" key="3">
    <source>
        <dbReference type="ARBA" id="ARBA00006958"/>
    </source>
</evidence>
<dbReference type="OrthoDB" id="785961at2759"/>
<proteinExistence type="inferred from homology"/>
<evidence type="ECO:0000256" key="1">
    <source>
        <dbReference type="ARBA" id="ARBA00001968"/>
    </source>
</evidence>
<evidence type="ECO:0000256" key="5">
    <source>
        <dbReference type="ARBA" id="ARBA00022723"/>
    </source>
</evidence>
<feature type="domain" description="DDE Tnp4" evidence="9">
    <location>
        <begin position="136"/>
        <end position="293"/>
    </location>
</feature>
<protein>
    <recommendedName>
        <fullName evidence="13">DDE Tnp4 domain-containing protein</fullName>
    </recommendedName>
</protein>
<evidence type="ECO:0000313" key="11">
    <source>
        <dbReference type="EMBL" id="KAJ0964462.1"/>
    </source>
</evidence>
<evidence type="ECO:0008006" key="13">
    <source>
        <dbReference type="Google" id="ProtNLM"/>
    </source>
</evidence>
<evidence type="ECO:0000256" key="8">
    <source>
        <dbReference type="SAM" id="MobiDB-lite"/>
    </source>
</evidence>
<evidence type="ECO:0000256" key="2">
    <source>
        <dbReference type="ARBA" id="ARBA00004123"/>
    </source>
</evidence>
<organism evidence="11 12">
    <name type="scientific">Dioscorea zingiberensis</name>
    <dbReference type="NCBI Taxonomy" id="325984"/>
    <lineage>
        <taxon>Eukaryota</taxon>
        <taxon>Viridiplantae</taxon>
        <taxon>Streptophyta</taxon>
        <taxon>Embryophyta</taxon>
        <taxon>Tracheophyta</taxon>
        <taxon>Spermatophyta</taxon>
        <taxon>Magnoliopsida</taxon>
        <taxon>Liliopsida</taxon>
        <taxon>Dioscoreales</taxon>
        <taxon>Dioscoreaceae</taxon>
        <taxon>Dioscorea</taxon>
    </lineage>
</organism>
<feature type="domain" description="DUF8040" evidence="10">
    <location>
        <begin position="14"/>
        <end position="99"/>
    </location>
</feature>
<gene>
    <name evidence="11" type="ORF">J5N97_025600</name>
</gene>
<dbReference type="InterPro" id="IPR045249">
    <property type="entry name" value="HARBI1-like"/>
</dbReference>
<comment type="subcellular location">
    <subcellularLocation>
        <location evidence="2">Nucleus</location>
    </subcellularLocation>
</comment>
<dbReference type="GO" id="GO:0016787">
    <property type="term" value="F:hydrolase activity"/>
    <property type="evidence" value="ECO:0007669"/>
    <property type="project" value="UniProtKB-KW"/>
</dbReference>
<dbReference type="Pfam" id="PF26138">
    <property type="entry name" value="DUF8040"/>
    <property type="match status" value="1"/>
</dbReference>
<keyword evidence="12" id="KW-1185">Reference proteome</keyword>
<accession>A0A9D5C0M4</accession>
<dbReference type="PANTHER" id="PTHR22930">
    <property type="match status" value="1"/>
</dbReference>
<sequence>MDNNMEISEEIFQINRLLHGDDTTSINMVRMKKLAFFNLASILRSRGLLKDSTHASVEEQLLMFLCIVGHNQRDMVIGHTFLRSSKIVSKYFNYVLWAIGQIQGDYIKPHSTSVSPYIAQRPNFYYPYFKDCIGALDGTHIHANVPIDIVEQFCGRKSFPTQKVLAAVDFDLCFTYVLAGWEGSANDALVLRDALNRSNGLKVPEGKYYLVGAGYTTQRGFISPYEGVRYQSQGSRTPNNPKELFNYRHFSAHTSIERAFGSLKSRFKILTSRPFFPLKTQVDIVLACCTLHNYILTMGVDDLIPTEEEWVSQSETSATSREQWQAHPECEPDNNKSIEDYDFLDIVCENDQTTGYFAKQTFDNLGQDPNAQSGEQDNMNVNFIAINNNNEMAMASNLANECTKIMQYGYTIQDVHRLFIYLNANNIKARGFLEATEMMRRLQVKDYLGPSGSQE</sequence>
<dbReference type="GO" id="GO:0005634">
    <property type="term" value="C:nucleus"/>
    <property type="evidence" value="ECO:0007669"/>
    <property type="project" value="UniProtKB-SubCell"/>
</dbReference>
<dbReference type="EMBL" id="JAGGNH010000008">
    <property type="protein sequence ID" value="KAJ0964462.1"/>
    <property type="molecule type" value="Genomic_DNA"/>
</dbReference>
<reference evidence="11" key="2">
    <citation type="journal article" date="2022" name="Hortic Res">
        <title>The genome of Dioscorea zingiberensis sheds light on the biosynthesis, origin and evolution of the medicinally important diosgenin saponins.</title>
        <authorList>
            <person name="Li Y."/>
            <person name="Tan C."/>
            <person name="Li Z."/>
            <person name="Guo J."/>
            <person name="Li S."/>
            <person name="Chen X."/>
            <person name="Wang C."/>
            <person name="Dai X."/>
            <person name="Yang H."/>
            <person name="Song W."/>
            <person name="Hou L."/>
            <person name="Xu J."/>
            <person name="Tong Z."/>
            <person name="Xu A."/>
            <person name="Yuan X."/>
            <person name="Wang W."/>
            <person name="Yang Q."/>
            <person name="Chen L."/>
            <person name="Sun Z."/>
            <person name="Wang K."/>
            <person name="Pan B."/>
            <person name="Chen J."/>
            <person name="Bao Y."/>
            <person name="Liu F."/>
            <person name="Qi X."/>
            <person name="Gang D.R."/>
            <person name="Wen J."/>
            <person name="Li J."/>
        </authorList>
    </citation>
    <scope>NUCLEOTIDE SEQUENCE</scope>
    <source>
        <strain evidence="11">Dzin_1.0</strain>
    </source>
</reference>
<evidence type="ECO:0000259" key="10">
    <source>
        <dbReference type="Pfam" id="PF26138"/>
    </source>
</evidence>
<feature type="region of interest" description="Disordered" evidence="8">
    <location>
        <begin position="309"/>
        <end position="336"/>
    </location>
</feature>
<evidence type="ECO:0000313" key="12">
    <source>
        <dbReference type="Proteomes" id="UP001085076"/>
    </source>
</evidence>
<evidence type="ECO:0000259" key="9">
    <source>
        <dbReference type="Pfam" id="PF13359"/>
    </source>
</evidence>
<evidence type="ECO:0000256" key="7">
    <source>
        <dbReference type="ARBA" id="ARBA00023242"/>
    </source>
</evidence>
<keyword evidence="6" id="KW-0378">Hydrolase</keyword>
<comment type="similarity">
    <text evidence="3">Belongs to the HARBI1 family.</text>
</comment>
<evidence type="ECO:0000256" key="6">
    <source>
        <dbReference type="ARBA" id="ARBA00022801"/>
    </source>
</evidence>
<keyword evidence="5" id="KW-0479">Metal-binding</keyword>
<dbReference type="Pfam" id="PF13359">
    <property type="entry name" value="DDE_Tnp_4"/>
    <property type="match status" value="1"/>
</dbReference>
<feature type="compositionally biased region" description="Polar residues" evidence="8">
    <location>
        <begin position="311"/>
        <end position="323"/>
    </location>
</feature>
<dbReference type="InterPro" id="IPR027806">
    <property type="entry name" value="HARBI1_dom"/>
</dbReference>
<dbReference type="Proteomes" id="UP001085076">
    <property type="component" value="Miscellaneous, Linkage group lg08"/>
</dbReference>
<evidence type="ECO:0000256" key="4">
    <source>
        <dbReference type="ARBA" id="ARBA00022722"/>
    </source>
</evidence>
<comment type="cofactor">
    <cofactor evidence="1">
        <name>a divalent metal cation</name>
        <dbReference type="ChEBI" id="CHEBI:60240"/>
    </cofactor>
</comment>
<keyword evidence="7" id="KW-0539">Nucleus</keyword>
<comment type="caution">
    <text evidence="11">The sequence shown here is derived from an EMBL/GenBank/DDBJ whole genome shotgun (WGS) entry which is preliminary data.</text>
</comment>
<dbReference type="GO" id="GO:0004518">
    <property type="term" value="F:nuclease activity"/>
    <property type="evidence" value="ECO:0007669"/>
    <property type="project" value="UniProtKB-KW"/>
</dbReference>
<keyword evidence="4" id="KW-0540">Nuclease</keyword>
<dbReference type="PANTHER" id="PTHR22930:SF259">
    <property type="entry name" value="OS08G0106900 PROTEIN"/>
    <property type="match status" value="1"/>
</dbReference>
<name>A0A9D5C0M4_9LILI</name>